<dbReference type="RefSeq" id="WP_187715264.1">
    <property type="nucleotide sequence ID" value="NZ_BAABJC010000001.1"/>
</dbReference>
<dbReference type="EMBL" id="CP060780">
    <property type="protein sequence ID" value="QNP43839.1"/>
    <property type="molecule type" value="Genomic_DNA"/>
</dbReference>
<evidence type="ECO:0000313" key="2">
    <source>
        <dbReference type="EMBL" id="QNP43839.1"/>
    </source>
</evidence>
<feature type="transmembrane region" description="Helical" evidence="1">
    <location>
        <begin position="43"/>
        <end position="62"/>
    </location>
</feature>
<protein>
    <recommendedName>
        <fullName evidence="4">DUF4149 domain-containing protein</fullName>
    </recommendedName>
</protein>
<evidence type="ECO:0000313" key="3">
    <source>
        <dbReference type="Proteomes" id="UP000516134"/>
    </source>
</evidence>
<organism evidence="2 3">
    <name type="scientific">Sphingomonas daechungensis</name>
    <dbReference type="NCBI Taxonomy" id="1176646"/>
    <lineage>
        <taxon>Bacteria</taxon>
        <taxon>Pseudomonadati</taxon>
        <taxon>Pseudomonadota</taxon>
        <taxon>Alphaproteobacteria</taxon>
        <taxon>Sphingomonadales</taxon>
        <taxon>Sphingomonadaceae</taxon>
        <taxon>Sphingomonas</taxon>
    </lineage>
</organism>
<keyword evidence="3" id="KW-1185">Reference proteome</keyword>
<gene>
    <name evidence="2" type="ORF">H9L15_04160</name>
</gene>
<accession>A0ABX6T2S5</accession>
<proteinExistence type="predicted"/>
<keyword evidence="1" id="KW-0472">Membrane</keyword>
<sequence length="143" mass="15970">MRLYFSNGYIQAALLVILPPALFVFCSRELWTTDAITAFTMRLFAILLLICAAFVVVGYRQVSGKQSSKAALTLSRAVVCTFSVGWLFPGWLAVHFYLDHVRQVTTDGPKYAVPFLELSGQALNMASIWAAAVVIFWAWRATR</sequence>
<reference evidence="2 3" key="1">
    <citation type="submission" date="2020-08" db="EMBL/GenBank/DDBJ databases">
        <title>Genome sequence of Sphingomonas daechungensis KACC 18115T.</title>
        <authorList>
            <person name="Hyun D.-W."/>
            <person name="Bae J.-W."/>
        </authorList>
    </citation>
    <scope>NUCLEOTIDE SEQUENCE [LARGE SCALE GENOMIC DNA]</scope>
    <source>
        <strain evidence="2 3">KACC 18115</strain>
    </source>
</reference>
<dbReference type="Proteomes" id="UP000516134">
    <property type="component" value="Chromosome"/>
</dbReference>
<keyword evidence="1" id="KW-1133">Transmembrane helix</keyword>
<name>A0ABX6T2S5_9SPHN</name>
<feature type="transmembrane region" description="Helical" evidence="1">
    <location>
        <begin position="12"/>
        <end position="31"/>
    </location>
</feature>
<keyword evidence="1" id="KW-0812">Transmembrane</keyword>
<evidence type="ECO:0008006" key="4">
    <source>
        <dbReference type="Google" id="ProtNLM"/>
    </source>
</evidence>
<evidence type="ECO:0000256" key="1">
    <source>
        <dbReference type="SAM" id="Phobius"/>
    </source>
</evidence>
<feature type="transmembrane region" description="Helical" evidence="1">
    <location>
        <begin position="118"/>
        <end position="139"/>
    </location>
</feature>
<feature type="transmembrane region" description="Helical" evidence="1">
    <location>
        <begin position="74"/>
        <end position="98"/>
    </location>
</feature>